<dbReference type="EMBL" id="JAOSLA010000053">
    <property type="protein sequence ID" value="MCU7240955.1"/>
    <property type="molecule type" value="Genomic_DNA"/>
</dbReference>
<comment type="caution">
    <text evidence="1">The sequence shown here is derived from an EMBL/GenBank/DDBJ whole genome shotgun (WGS) entry which is preliminary data.</text>
</comment>
<evidence type="ECO:0000313" key="1">
    <source>
        <dbReference type="EMBL" id="MCU7240955.1"/>
    </source>
</evidence>
<organism evidence="1 2">
    <name type="scientific">Pseudomonas peradeniyensis</name>
    <dbReference type="NCBI Taxonomy" id="2745488"/>
    <lineage>
        <taxon>Bacteria</taxon>
        <taxon>Pseudomonadati</taxon>
        <taxon>Pseudomonadota</taxon>
        <taxon>Gammaproteobacteria</taxon>
        <taxon>Pseudomonadales</taxon>
        <taxon>Pseudomonadaceae</taxon>
        <taxon>Pseudomonas</taxon>
    </lineage>
</organism>
<reference evidence="1" key="3">
    <citation type="journal article" date="2023" name="mSystems">
        <title>Charting the Lipopeptidome of Nonpathogenic Pseudomonas.</title>
        <authorList>
            <person name="Cesa-Luna C."/>
            <person name="Geudens N."/>
            <person name="Girard L."/>
            <person name="De Roo V."/>
            <person name="Maklad H.R."/>
            <person name="Martins J.C."/>
            <person name="Hofte M."/>
            <person name="De Mot R."/>
        </authorList>
    </citation>
    <scope>NUCLEOTIDE SEQUENCE</scope>
    <source>
        <strain evidence="1">COR51</strain>
    </source>
</reference>
<reference evidence="1" key="1">
    <citation type="journal article" date="2022" name="Microbiol. Spectr.">
        <title>An Nuclear Magnetic Resonance Fingerprint Matching Approach for the Identification and Structural Re-Evaluation of Pseudomonas Lipopeptides.</title>
        <authorList>
            <person name="De Roo V."/>
            <person name="Verleysen Y."/>
            <person name="Kovacs B."/>
            <person name="De Vleeschouwer M."/>
            <person name="Muangkaew P."/>
            <person name="Girard L."/>
            <person name="Hofte M."/>
            <person name="De Mot R."/>
            <person name="Madder A."/>
            <person name="Geudens N."/>
            <person name="Martins J.C."/>
        </authorList>
    </citation>
    <scope>NUCLEOTIDE SEQUENCE</scope>
    <source>
        <strain evidence="1">COR51</strain>
    </source>
</reference>
<dbReference type="InterPro" id="IPR027417">
    <property type="entry name" value="P-loop_NTPase"/>
</dbReference>
<proteinExistence type="predicted"/>
<keyword evidence="1" id="KW-0418">Kinase</keyword>
<evidence type="ECO:0000313" key="2">
    <source>
        <dbReference type="Proteomes" id="UP001139994"/>
    </source>
</evidence>
<dbReference type="RefSeq" id="WP_052896366.1">
    <property type="nucleotide sequence ID" value="NZ_JAOSLA010000053.1"/>
</dbReference>
<dbReference type="SUPFAM" id="SSF52540">
    <property type="entry name" value="P-loop containing nucleoside triphosphate hydrolases"/>
    <property type="match status" value="1"/>
</dbReference>
<protein>
    <submittedName>
        <fullName evidence="1">Deoxynucleotide monophosphate kinase</fullName>
    </submittedName>
</protein>
<dbReference type="Gene3D" id="3.40.50.300">
    <property type="entry name" value="P-loop containing nucleotide triphosphate hydrolases"/>
    <property type="match status" value="2"/>
</dbReference>
<gene>
    <name evidence="1" type="ORF">OC929_23170</name>
</gene>
<dbReference type="GO" id="GO:0016301">
    <property type="term" value="F:kinase activity"/>
    <property type="evidence" value="ECO:0007669"/>
    <property type="project" value="UniProtKB-KW"/>
</dbReference>
<reference evidence="1" key="2">
    <citation type="submission" date="2022-09" db="EMBL/GenBank/DDBJ databases">
        <authorList>
            <person name="Cesa-Luna C."/>
            <person name="Girard L."/>
            <person name="Lood C."/>
            <person name="Hofte M."/>
            <person name="De Mot R."/>
        </authorList>
    </citation>
    <scope>NUCLEOTIDE SEQUENCE</scope>
    <source>
        <strain evidence="1">COR51</strain>
    </source>
</reference>
<keyword evidence="2" id="KW-1185">Reference proteome</keyword>
<dbReference type="Proteomes" id="UP001139994">
    <property type="component" value="Unassembled WGS sequence"/>
</dbReference>
<accession>A0ABT2VI23</accession>
<sequence length="268" mass="29870">MRTIIGLAAPARSGKDTVAAILLNNPGVAAYALADPLKMGCQVLWGLTDEQAWSDALKEQTIPLWGRSPRELFQQVGTEWMREFNADHWLKRAELAINPPIESSEPANITTLESIDAPFRLAAQAFFGFTSAQVWDEQCSIQLDAYWGVRPQEIVELLSRKAHLLYPGYSSKRATLPTVAPRPLAPLPAHVHTIIIKDIRFENEASYLRSHNGKIWHIKRPNSQLVNPHSSESGIAQQPGDTTIMNDSTLQALANRVADAWQEIRPTH</sequence>
<dbReference type="InterPro" id="IPR048444">
    <property type="entry name" value="DNMK"/>
</dbReference>
<keyword evidence="1" id="KW-0808">Transferase</keyword>
<dbReference type="Pfam" id="PF21448">
    <property type="entry name" value="DNMK"/>
    <property type="match status" value="1"/>
</dbReference>
<name>A0ABT2VI23_9PSED</name>